<gene>
    <name evidence="2" type="ORF">GCM10008025_15110</name>
</gene>
<dbReference type="AlphaFoldDB" id="A0A916RWA6"/>
<dbReference type="EMBL" id="BMEY01000006">
    <property type="protein sequence ID" value="GGA72292.1"/>
    <property type="molecule type" value="Genomic_DNA"/>
</dbReference>
<reference evidence="2" key="1">
    <citation type="journal article" date="2014" name="Int. J. Syst. Evol. Microbiol.">
        <title>Complete genome sequence of Corynebacterium casei LMG S-19264T (=DSM 44701T), isolated from a smear-ripened cheese.</title>
        <authorList>
            <consortium name="US DOE Joint Genome Institute (JGI-PGF)"/>
            <person name="Walter F."/>
            <person name="Albersmeier A."/>
            <person name="Kalinowski J."/>
            <person name="Ruckert C."/>
        </authorList>
    </citation>
    <scope>NUCLEOTIDE SEQUENCE</scope>
    <source>
        <strain evidence="2">CGMCC 1.12408</strain>
    </source>
</reference>
<evidence type="ECO:0000313" key="2">
    <source>
        <dbReference type="EMBL" id="GGA72292.1"/>
    </source>
</evidence>
<keyword evidence="3" id="KW-1185">Reference proteome</keyword>
<protein>
    <submittedName>
        <fullName evidence="2">Uncharacterized protein</fullName>
    </submittedName>
</protein>
<dbReference type="Proteomes" id="UP000613512">
    <property type="component" value="Unassembled WGS sequence"/>
</dbReference>
<sequence length="72" mass="8034">MLNPSSTIGPRLTNNTSKATNPPTNNKNFLMLPASFLYLDLSLPRIYDLDNEPQLYFELGLEAYLGIGLAFL</sequence>
<accession>A0A916RWA6</accession>
<feature type="region of interest" description="Disordered" evidence="1">
    <location>
        <begin position="1"/>
        <end position="24"/>
    </location>
</feature>
<organism evidence="2 3">
    <name type="scientific">Ornithinibacillus halotolerans</name>
    <dbReference type="NCBI Taxonomy" id="1274357"/>
    <lineage>
        <taxon>Bacteria</taxon>
        <taxon>Bacillati</taxon>
        <taxon>Bacillota</taxon>
        <taxon>Bacilli</taxon>
        <taxon>Bacillales</taxon>
        <taxon>Bacillaceae</taxon>
        <taxon>Ornithinibacillus</taxon>
    </lineage>
</organism>
<proteinExistence type="predicted"/>
<evidence type="ECO:0000313" key="3">
    <source>
        <dbReference type="Proteomes" id="UP000613512"/>
    </source>
</evidence>
<name>A0A916RWA6_9BACI</name>
<comment type="caution">
    <text evidence="2">The sequence shown here is derived from an EMBL/GenBank/DDBJ whole genome shotgun (WGS) entry which is preliminary data.</text>
</comment>
<reference evidence="2" key="2">
    <citation type="submission" date="2020-09" db="EMBL/GenBank/DDBJ databases">
        <authorList>
            <person name="Sun Q."/>
            <person name="Zhou Y."/>
        </authorList>
    </citation>
    <scope>NUCLEOTIDE SEQUENCE</scope>
    <source>
        <strain evidence="2">CGMCC 1.12408</strain>
    </source>
</reference>
<evidence type="ECO:0000256" key="1">
    <source>
        <dbReference type="SAM" id="MobiDB-lite"/>
    </source>
</evidence>